<evidence type="ECO:0000259" key="14">
    <source>
        <dbReference type="PROSITE" id="PS50089"/>
    </source>
</evidence>
<keyword evidence="8" id="KW-0479">Metal-binding</keyword>
<dbReference type="InterPro" id="IPR001841">
    <property type="entry name" value="Znf_RING"/>
</dbReference>
<keyword evidence="10" id="KW-0862">Zinc</keyword>
<keyword evidence="5" id="KW-0963">Cytoplasm</keyword>
<evidence type="ECO:0000256" key="12">
    <source>
        <dbReference type="PROSITE-ProRule" id="PRU00175"/>
    </source>
</evidence>
<feature type="compositionally biased region" description="Polar residues" evidence="13">
    <location>
        <begin position="660"/>
        <end position="669"/>
    </location>
</feature>
<feature type="region of interest" description="Disordered" evidence="13">
    <location>
        <begin position="660"/>
        <end position="742"/>
    </location>
</feature>
<evidence type="ECO:0000256" key="8">
    <source>
        <dbReference type="ARBA" id="ARBA00022723"/>
    </source>
</evidence>
<dbReference type="Pfam" id="PF23230">
    <property type="entry name" value="zf-C2H2_13"/>
    <property type="match status" value="1"/>
</dbReference>
<dbReference type="InterPro" id="IPR057634">
    <property type="entry name" value="PAH_ZNF598/HEL2"/>
</dbReference>
<feature type="compositionally biased region" description="Basic residues" evidence="13">
    <location>
        <begin position="678"/>
        <end position="687"/>
    </location>
</feature>
<name>A0A8T2AMV5_ARASU</name>
<evidence type="ECO:0000313" key="16">
    <source>
        <dbReference type="Proteomes" id="UP000694251"/>
    </source>
</evidence>
<evidence type="ECO:0000256" key="4">
    <source>
        <dbReference type="ARBA" id="ARBA00012483"/>
    </source>
</evidence>
<evidence type="ECO:0000256" key="10">
    <source>
        <dbReference type="ARBA" id="ARBA00022833"/>
    </source>
</evidence>
<evidence type="ECO:0000256" key="3">
    <source>
        <dbReference type="ARBA" id="ARBA00004906"/>
    </source>
</evidence>
<keyword evidence="9 12" id="KW-0863">Zinc-finger</keyword>
<evidence type="ECO:0000256" key="2">
    <source>
        <dbReference type="ARBA" id="ARBA00004496"/>
    </source>
</evidence>
<dbReference type="OrthoDB" id="3838338at2759"/>
<dbReference type="GO" id="GO:0016567">
    <property type="term" value="P:protein ubiquitination"/>
    <property type="evidence" value="ECO:0007669"/>
    <property type="project" value="TreeGrafter"/>
</dbReference>
<comment type="pathway">
    <text evidence="3">Protein modification; protein ubiquitination.</text>
</comment>
<feature type="compositionally biased region" description="Low complexity" evidence="13">
    <location>
        <begin position="455"/>
        <end position="466"/>
    </location>
</feature>
<dbReference type="EC" id="2.3.2.27" evidence="4"/>
<dbReference type="PANTHER" id="PTHR22938:SF9">
    <property type="entry name" value="RING-TYPE E3 UBIQUITIN TRANSFERASE"/>
    <property type="match status" value="1"/>
</dbReference>
<reference evidence="15 16" key="1">
    <citation type="submission" date="2020-12" db="EMBL/GenBank/DDBJ databases">
        <title>Concerted genomic and epigenomic changes stabilize Arabidopsis allopolyploids.</title>
        <authorList>
            <person name="Chen Z."/>
        </authorList>
    </citation>
    <scope>NUCLEOTIDE SEQUENCE [LARGE SCALE GENOMIC DNA]</scope>
    <source>
        <strain evidence="15">As9502</strain>
        <tissue evidence="15">Leaf</tissue>
    </source>
</reference>
<dbReference type="GO" id="GO:0008270">
    <property type="term" value="F:zinc ion binding"/>
    <property type="evidence" value="ECO:0007669"/>
    <property type="project" value="UniProtKB-KW"/>
</dbReference>
<proteinExistence type="inferred from homology"/>
<evidence type="ECO:0000256" key="11">
    <source>
        <dbReference type="ARBA" id="ARBA00035113"/>
    </source>
</evidence>
<dbReference type="GO" id="GO:0061630">
    <property type="term" value="F:ubiquitin protein ligase activity"/>
    <property type="evidence" value="ECO:0007669"/>
    <property type="project" value="UniProtKB-EC"/>
</dbReference>
<organism evidence="15 16">
    <name type="scientific">Arabidopsis suecica</name>
    <name type="common">Swedish thale-cress</name>
    <name type="synonym">Cardaminopsis suecica</name>
    <dbReference type="NCBI Taxonomy" id="45249"/>
    <lineage>
        <taxon>Eukaryota</taxon>
        <taxon>Viridiplantae</taxon>
        <taxon>Streptophyta</taxon>
        <taxon>Embryophyta</taxon>
        <taxon>Tracheophyta</taxon>
        <taxon>Spermatophyta</taxon>
        <taxon>Magnoliopsida</taxon>
        <taxon>eudicotyledons</taxon>
        <taxon>Gunneridae</taxon>
        <taxon>Pentapetalae</taxon>
        <taxon>rosids</taxon>
        <taxon>malvids</taxon>
        <taxon>Brassicales</taxon>
        <taxon>Brassicaceae</taxon>
        <taxon>Camelineae</taxon>
        <taxon>Arabidopsis</taxon>
    </lineage>
</organism>
<feature type="compositionally biased region" description="Low complexity" evidence="13">
    <location>
        <begin position="414"/>
        <end position="426"/>
    </location>
</feature>
<dbReference type="AlphaFoldDB" id="A0A8T2AMV5"/>
<dbReference type="GO" id="GO:0005737">
    <property type="term" value="C:cytoplasm"/>
    <property type="evidence" value="ECO:0007669"/>
    <property type="project" value="UniProtKB-SubCell"/>
</dbReference>
<feature type="compositionally biased region" description="Polar residues" evidence="13">
    <location>
        <begin position="488"/>
        <end position="497"/>
    </location>
</feature>
<evidence type="ECO:0000256" key="9">
    <source>
        <dbReference type="ARBA" id="ARBA00022771"/>
    </source>
</evidence>
<dbReference type="Proteomes" id="UP000694251">
    <property type="component" value="Chromosome 9"/>
</dbReference>
<evidence type="ECO:0000313" key="15">
    <source>
        <dbReference type="EMBL" id="KAG7575213.1"/>
    </source>
</evidence>
<keyword evidence="6" id="KW-0597">Phosphoprotein</keyword>
<comment type="catalytic activity">
    <reaction evidence="1">
        <text>S-ubiquitinyl-[E2 ubiquitin-conjugating enzyme]-L-cysteine + [acceptor protein]-L-lysine = [E2 ubiquitin-conjugating enzyme]-L-cysteine + N(6)-ubiquitinyl-[acceptor protein]-L-lysine.</text>
        <dbReference type="EC" id="2.3.2.27"/>
    </reaction>
</comment>
<feature type="compositionally biased region" description="Basic residues" evidence="13">
    <location>
        <begin position="732"/>
        <end position="742"/>
    </location>
</feature>
<evidence type="ECO:0000256" key="5">
    <source>
        <dbReference type="ARBA" id="ARBA00022490"/>
    </source>
</evidence>
<feature type="domain" description="RING-type" evidence="14">
    <location>
        <begin position="5"/>
        <end position="46"/>
    </location>
</feature>
<comment type="caution">
    <text evidence="15">The sequence shown here is derived from an EMBL/GenBank/DDBJ whole genome shotgun (WGS) entry which is preliminary data.</text>
</comment>
<comment type="similarity">
    <text evidence="11">Belongs to the ZNF598/HEL2 family.</text>
</comment>
<dbReference type="GO" id="GO:0043022">
    <property type="term" value="F:ribosome binding"/>
    <property type="evidence" value="ECO:0007669"/>
    <property type="project" value="TreeGrafter"/>
</dbReference>
<evidence type="ECO:0000256" key="13">
    <source>
        <dbReference type="SAM" id="MobiDB-lite"/>
    </source>
</evidence>
<dbReference type="Pfam" id="PF23202">
    <property type="entry name" value="PAH_ZNF598"/>
    <property type="match status" value="1"/>
</dbReference>
<feature type="compositionally biased region" description="Polar residues" evidence="13">
    <location>
        <begin position="359"/>
        <end position="382"/>
    </location>
</feature>
<dbReference type="InterPro" id="IPR041888">
    <property type="entry name" value="RING-HC_ZNF598/HEL2"/>
</dbReference>
<dbReference type="InterPro" id="IPR013087">
    <property type="entry name" value="Znf_C2H2_type"/>
</dbReference>
<sequence>MDDSCAVCAENLEWVGYGSCGHREVCSTCVVRLRFILNDRRCCICKTECPVVFVTKALGDYTKTISDFSTTFPSVLKEGRVGSFWYHEETNVFFDDLNHYTRIKAMCRLSCNSCNETNKSHPKKGPNHCLRFKSVEHLKDHLSHQHKLHMCSLCLVGRKVFICEQKLFTKAQLNQHISSGDSEVDGSESERGGFTGHPMCEFCKRPFYGDNELYTHMSREHYTCHICQRLKPGQYEYYGNYDDLEVHFRSDHFLCEDETCLAKKFIVFQIEAELKRHNSIDHGGRMSRSQQSASLQIQASFQYQSSRRGRRRSSLREPNLAVLESQASYAINDGNNLLQHVGRSGGSRLGESSFPPLSVQANQGQSRFGQNSESLLSNNTTTRLRHQTNRSATAGSSRAWPALNRGPAETSITSSVQSSGASAQSQSRHHGRVEITRTLASAVPQDARNEHTTAGGCSSGSSLSSSNATKRNNHHLSSTPKMSETRSLEQPSHSDSPPISAVKNRRSSSTSVNAANIQVAQGVSDVQSDNKSLVEKIHASLGHDEELFMAFKNTSGKYRHGSIDARTYLEYVKGYGLSHLVLDMARLCPDPQRQKELIDTHNACLKGGNKGKAVKVESSSDSKGDRFVDTVRKLQFSDKSQDKDKDKDAYRSDKGKTKVTTLVNSSSTGVGLGDTGKQPKKTSKFLRTRLGEKSMAAVLDLRNSNPEPEAEPKNDNSKRSQNSPGGLPLRGAWRRGSAKLFL</sequence>
<dbReference type="SMART" id="SM00355">
    <property type="entry name" value="ZnF_C2H2"/>
    <property type="match status" value="4"/>
</dbReference>
<dbReference type="EMBL" id="JAEFBJ010000009">
    <property type="protein sequence ID" value="KAG7575213.1"/>
    <property type="molecule type" value="Genomic_DNA"/>
</dbReference>
<dbReference type="PROSITE" id="PS00028">
    <property type="entry name" value="ZINC_FINGER_C2H2_1"/>
    <property type="match status" value="1"/>
</dbReference>
<dbReference type="InterPro" id="IPR056437">
    <property type="entry name" value="Znf-C2H2_ZNF598/HEL2"/>
</dbReference>
<dbReference type="GO" id="GO:0072344">
    <property type="term" value="P:rescue of stalled ribosome"/>
    <property type="evidence" value="ECO:0007669"/>
    <property type="project" value="InterPro"/>
</dbReference>
<dbReference type="CDD" id="cd16615">
    <property type="entry name" value="RING-HC_ZNF598"/>
    <property type="match status" value="1"/>
</dbReference>
<gene>
    <name evidence="15" type="ORF">ISN44_As09g033270</name>
</gene>
<dbReference type="PROSITE" id="PS50089">
    <property type="entry name" value="ZF_RING_2"/>
    <property type="match status" value="1"/>
</dbReference>
<accession>A0A8T2AMV5</accession>
<comment type="subcellular location">
    <subcellularLocation>
        <location evidence="2">Cytoplasm</location>
    </subcellularLocation>
</comment>
<evidence type="ECO:0000256" key="6">
    <source>
        <dbReference type="ARBA" id="ARBA00022553"/>
    </source>
</evidence>
<evidence type="ECO:0000256" key="1">
    <source>
        <dbReference type="ARBA" id="ARBA00000900"/>
    </source>
</evidence>
<dbReference type="InterPro" id="IPR044288">
    <property type="entry name" value="ZNF598/HEL2"/>
</dbReference>
<keyword evidence="7" id="KW-0808">Transferase</keyword>
<dbReference type="PANTHER" id="PTHR22938">
    <property type="entry name" value="ZINC FINGER PROTEIN 598"/>
    <property type="match status" value="1"/>
</dbReference>
<protein>
    <recommendedName>
        <fullName evidence="4">RING-type E3 ubiquitin transferase</fullName>
        <ecNumber evidence="4">2.3.2.27</ecNumber>
    </recommendedName>
</protein>
<keyword evidence="16" id="KW-1185">Reference proteome</keyword>
<feature type="compositionally biased region" description="Polar residues" evidence="13">
    <location>
        <begin position="467"/>
        <end position="482"/>
    </location>
</feature>
<evidence type="ECO:0000256" key="7">
    <source>
        <dbReference type="ARBA" id="ARBA00022679"/>
    </source>
</evidence>
<feature type="region of interest" description="Disordered" evidence="13">
    <location>
        <begin position="342"/>
        <end position="512"/>
    </location>
</feature>